<protein>
    <recommendedName>
        <fullName evidence="3">NADH:flavin oxidoreductase/NADH oxidase N-terminal domain-containing protein</fullName>
    </recommendedName>
</protein>
<sequence length="93" mass="10160">DGCLPVAYAPSIAPSERFHGIPRAMPLDVLEQIVAGYGEAARRIAEAGVDGVEIVASHGYLPAQFLNPRINRRQDAYGGSDENRLRFLRRIVA</sequence>
<dbReference type="SUPFAM" id="SSF51395">
    <property type="entry name" value="FMN-linked oxidoreductases"/>
    <property type="match status" value="1"/>
</dbReference>
<gene>
    <name evidence="4" type="ORF">L9G74_20355</name>
</gene>
<dbReference type="InterPro" id="IPR051799">
    <property type="entry name" value="NADH_flavin_oxidoreductase"/>
</dbReference>
<proteinExistence type="predicted"/>
<dbReference type="InterPro" id="IPR001155">
    <property type="entry name" value="OxRdtase_FMN_N"/>
</dbReference>
<dbReference type="Proteomes" id="UP001201549">
    <property type="component" value="Unassembled WGS sequence"/>
</dbReference>
<evidence type="ECO:0000313" key="4">
    <source>
        <dbReference type="EMBL" id="MCS4558777.1"/>
    </source>
</evidence>
<evidence type="ECO:0000256" key="1">
    <source>
        <dbReference type="ARBA" id="ARBA00022630"/>
    </source>
</evidence>
<feature type="domain" description="NADH:flavin oxidoreductase/NADH oxidase N-terminal" evidence="3">
    <location>
        <begin position="21"/>
        <end position="92"/>
    </location>
</feature>
<dbReference type="PANTHER" id="PTHR43656">
    <property type="entry name" value="BINDING OXIDOREDUCTASE, PUTATIVE (AFU_ORTHOLOGUE AFUA_2G08260)-RELATED"/>
    <property type="match status" value="1"/>
</dbReference>
<feature type="non-terminal residue" evidence="4">
    <location>
        <position position="93"/>
    </location>
</feature>
<keyword evidence="2" id="KW-0560">Oxidoreductase</keyword>
<feature type="non-terminal residue" evidence="4">
    <location>
        <position position="1"/>
    </location>
</feature>
<reference evidence="4 5" key="1">
    <citation type="submission" date="2022-02" db="EMBL/GenBank/DDBJ databases">
        <authorList>
            <person name="Zhuang L."/>
        </authorList>
    </citation>
    <scope>NUCLEOTIDE SEQUENCE [LARGE SCALE GENOMIC DNA]</scope>
    <source>
        <strain evidence="4 5">C32</strain>
    </source>
</reference>
<comment type="caution">
    <text evidence="4">The sequence shown here is derived from an EMBL/GenBank/DDBJ whole genome shotgun (WGS) entry which is preliminary data.</text>
</comment>
<keyword evidence="5" id="KW-1185">Reference proteome</keyword>
<evidence type="ECO:0000256" key="2">
    <source>
        <dbReference type="ARBA" id="ARBA00023002"/>
    </source>
</evidence>
<name>A0ABT2FQZ9_9GAMM</name>
<keyword evidence="1" id="KW-0285">Flavoprotein</keyword>
<dbReference type="Gene3D" id="3.20.20.70">
    <property type="entry name" value="Aldolase class I"/>
    <property type="match status" value="1"/>
</dbReference>
<dbReference type="EMBL" id="JAKOGG010000187">
    <property type="protein sequence ID" value="MCS4558777.1"/>
    <property type="molecule type" value="Genomic_DNA"/>
</dbReference>
<accession>A0ABT2FQZ9</accession>
<evidence type="ECO:0000259" key="3">
    <source>
        <dbReference type="Pfam" id="PF00724"/>
    </source>
</evidence>
<evidence type="ECO:0000313" key="5">
    <source>
        <dbReference type="Proteomes" id="UP001201549"/>
    </source>
</evidence>
<organism evidence="4 5">
    <name type="scientific">Shewanella electrica</name>
    <dbReference type="NCBI Taxonomy" id="515560"/>
    <lineage>
        <taxon>Bacteria</taxon>
        <taxon>Pseudomonadati</taxon>
        <taxon>Pseudomonadota</taxon>
        <taxon>Gammaproteobacteria</taxon>
        <taxon>Alteromonadales</taxon>
        <taxon>Shewanellaceae</taxon>
        <taxon>Shewanella</taxon>
    </lineage>
</organism>
<dbReference type="Pfam" id="PF00724">
    <property type="entry name" value="Oxidored_FMN"/>
    <property type="match status" value="1"/>
</dbReference>
<dbReference type="InterPro" id="IPR013785">
    <property type="entry name" value="Aldolase_TIM"/>
</dbReference>
<reference evidence="5" key="2">
    <citation type="submission" date="2023-07" db="EMBL/GenBank/DDBJ databases">
        <title>Shewanella mangrovi sp. nov., an acetaldehyde- degrading bacterium isolated from mangrove sediment.</title>
        <authorList>
            <person name="Liu Y."/>
        </authorList>
    </citation>
    <scope>NUCLEOTIDE SEQUENCE [LARGE SCALE GENOMIC DNA]</scope>
    <source>
        <strain evidence="5">C32</strain>
    </source>
</reference>
<dbReference type="PANTHER" id="PTHR43656:SF2">
    <property type="entry name" value="BINDING OXIDOREDUCTASE, PUTATIVE (AFU_ORTHOLOGUE AFUA_2G08260)-RELATED"/>
    <property type="match status" value="1"/>
</dbReference>